<dbReference type="Proteomes" id="UP001528912">
    <property type="component" value="Unassembled WGS sequence"/>
</dbReference>
<keyword evidence="2" id="KW-0732">Signal</keyword>
<feature type="region of interest" description="Disordered" evidence="1">
    <location>
        <begin position="26"/>
        <end position="91"/>
    </location>
</feature>
<sequence>MSRRLVVAATVTALSLTVVPAYAASQGATPAHGTPAATPTRFTATPSATKQGTKPSAPTGSAPSAPKPTTPPPPPAPYTPPKDSGDAVAATAARITTSSHFAVKADPAGKQAMDATWPDAGTLFTAAELSQILPGVTAVQARDCAGSPVTGGRASAHSTRCTLVLSMKGEPHDNQSRLMVSIRGFGVPATVGQAWAKSAVQQRERSADRPGLYTFYRNGSLGATAAYTDGTTTRVLLQGSGVAGEIWFSGIGFAHVRPSYLASRHDYRQRIVPALVQLLGAKMQPAA</sequence>
<proteinExistence type="predicted"/>
<evidence type="ECO:0000313" key="4">
    <source>
        <dbReference type="Proteomes" id="UP001528912"/>
    </source>
</evidence>
<feature type="compositionally biased region" description="Pro residues" evidence="1">
    <location>
        <begin position="65"/>
        <end position="80"/>
    </location>
</feature>
<accession>A0ABT6C2A5</accession>
<feature type="signal peptide" evidence="2">
    <location>
        <begin position="1"/>
        <end position="23"/>
    </location>
</feature>
<gene>
    <name evidence="3" type="ORF">P4R38_01330</name>
</gene>
<protein>
    <submittedName>
        <fullName evidence="3">Uncharacterized protein</fullName>
    </submittedName>
</protein>
<comment type="caution">
    <text evidence="3">The sequence shown here is derived from an EMBL/GenBank/DDBJ whole genome shotgun (WGS) entry which is preliminary data.</text>
</comment>
<reference evidence="3 4" key="1">
    <citation type="submission" date="2023-03" db="EMBL/GenBank/DDBJ databases">
        <title>YIM 133296 draft genome.</title>
        <authorList>
            <person name="Xiong L."/>
        </authorList>
    </citation>
    <scope>NUCLEOTIDE SEQUENCE [LARGE SCALE GENOMIC DNA]</scope>
    <source>
        <strain evidence="3 4">YIM 133296</strain>
    </source>
</reference>
<dbReference type="RefSeq" id="WP_277190677.1">
    <property type="nucleotide sequence ID" value="NZ_JAROAV010000006.1"/>
</dbReference>
<evidence type="ECO:0000313" key="3">
    <source>
        <dbReference type="EMBL" id="MDF8262883.1"/>
    </source>
</evidence>
<feature type="compositionally biased region" description="Low complexity" evidence="1">
    <location>
        <begin position="27"/>
        <end position="64"/>
    </location>
</feature>
<keyword evidence="4" id="KW-1185">Reference proteome</keyword>
<dbReference type="EMBL" id="JAROAV010000006">
    <property type="protein sequence ID" value="MDF8262883.1"/>
    <property type="molecule type" value="Genomic_DNA"/>
</dbReference>
<name>A0ABT6C2A5_9MICO</name>
<organism evidence="3 4">
    <name type="scientific">Luteipulveratus flavus</name>
    <dbReference type="NCBI Taxonomy" id="3031728"/>
    <lineage>
        <taxon>Bacteria</taxon>
        <taxon>Bacillati</taxon>
        <taxon>Actinomycetota</taxon>
        <taxon>Actinomycetes</taxon>
        <taxon>Micrococcales</taxon>
        <taxon>Dermacoccaceae</taxon>
        <taxon>Luteipulveratus</taxon>
    </lineage>
</organism>
<evidence type="ECO:0000256" key="2">
    <source>
        <dbReference type="SAM" id="SignalP"/>
    </source>
</evidence>
<feature type="chain" id="PRO_5045801752" evidence="2">
    <location>
        <begin position="24"/>
        <end position="287"/>
    </location>
</feature>
<evidence type="ECO:0000256" key="1">
    <source>
        <dbReference type="SAM" id="MobiDB-lite"/>
    </source>
</evidence>